<dbReference type="SMART" id="SM00641">
    <property type="entry name" value="Glyco_25"/>
    <property type="match status" value="1"/>
</dbReference>
<dbReference type="InterPro" id="IPR017853">
    <property type="entry name" value="GH"/>
</dbReference>
<evidence type="ECO:0000256" key="2">
    <source>
        <dbReference type="ARBA" id="ARBA00022801"/>
    </source>
</evidence>
<dbReference type="AlphaFoldDB" id="A0AA42DRA5"/>
<dbReference type="Pfam" id="PF01183">
    <property type="entry name" value="Glyco_hydro_25"/>
    <property type="match status" value="1"/>
</dbReference>
<dbReference type="Gene3D" id="3.20.20.80">
    <property type="entry name" value="Glycosidases"/>
    <property type="match status" value="1"/>
</dbReference>
<keyword evidence="5" id="KW-1185">Reference proteome</keyword>
<dbReference type="GO" id="GO:0003796">
    <property type="term" value="F:lysozyme activity"/>
    <property type="evidence" value="ECO:0007669"/>
    <property type="project" value="InterPro"/>
</dbReference>
<dbReference type="RefSeq" id="WP_271013653.1">
    <property type="nucleotide sequence ID" value="NZ_JAQIFT010000069.1"/>
</dbReference>
<keyword evidence="3" id="KW-0326">Glycosidase</keyword>
<keyword evidence="2" id="KW-0378">Hydrolase</keyword>
<gene>
    <name evidence="4" type="ORF">PBV87_21195</name>
</gene>
<dbReference type="CDD" id="cd06525">
    <property type="entry name" value="GH25_Lyc-like"/>
    <property type="match status" value="1"/>
</dbReference>
<evidence type="ECO:0000313" key="4">
    <source>
        <dbReference type="EMBL" id="MDA3733994.1"/>
    </source>
</evidence>
<evidence type="ECO:0000313" key="5">
    <source>
        <dbReference type="Proteomes" id="UP001169242"/>
    </source>
</evidence>
<dbReference type="InterPro" id="IPR018077">
    <property type="entry name" value="Glyco_hydro_fam25_subgr"/>
</dbReference>
<accession>A0AA42DRA5</accession>
<evidence type="ECO:0000256" key="3">
    <source>
        <dbReference type="ARBA" id="ARBA00023295"/>
    </source>
</evidence>
<dbReference type="PANTHER" id="PTHR34135">
    <property type="entry name" value="LYSOZYME"/>
    <property type="match status" value="1"/>
</dbReference>
<comment type="caution">
    <text evidence="4">The sequence shown here is derived from an EMBL/GenBank/DDBJ whole genome shotgun (WGS) entry which is preliminary data.</text>
</comment>
<dbReference type="GO" id="GO:0016998">
    <property type="term" value="P:cell wall macromolecule catabolic process"/>
    <property type="evidence" value="ECO:0007669"/>
    <property type="project" value="InterPro"/>
</dbReference>
<sequence length="203" mass="22681">MQSRGTANLKGIDVSHWDGKVDYAKVKASGISVVYIKASQGTKGVDPMLEENYKGASAQNLKIGFYHFFTPLNEQDTLLQAEHFVKTIKGKTYHCRLALDIETNDAKLSKATITKLAILFLNRIKQLTGHGTVVYTYTGYAKENLIQDIKDYRLWIAHYGVNEPGDNGIWPNWIGFQYSEKGKVQGVSGACDLNKFTEDIILA</sequence>
<dbReference type="GO" id="GO:0009253">
    <property type="term" value="P:peptidoglycan catabolic process"/>
    <property type="evidence" value="ECO:0007669"/>
    <property type="project" value="InterPro"/>
</dbReference>
<proteinExistence type="inferred from homology"/>
<name>A0AA42DRA5_9FIRM</name>
<dbReference type="PANTHER" id="PTHR34135:SF2">
    <property type="entry name" value="LYSOZYME"/>
    <property type="match status" value="1"/>
</dbReference>
<dbReference type="SUPFAM" id="SSF51445">
    <property type="entry name" value="(Trans)glycosidases"/>
    <property type="match status" value="1"/>
</dbReference>
<comment type="similarity">
    <text evidence="1">Belongs to the glycosyl hydrolase 25 family.</text>
</comment>
<dbReference type="GO" id="GO:0016052">
    <property type="term" value="P:carbohydrate catabolic process"/>
    <property type="evidence" value="ECO:0007669"/>
    <property type="project" value="TreeGrafter"/>
</dbReference>
<dbReference type="InterPro" id="IPR002053">
    <property type="entry name" value="Glyco_hydro_25"/>
</dbReference>
<dbReference type="PROSITE" id="PS51904">
    <property type="entry name" value="GLYCOSYL_HYDROL_F25_2"/>
    <property type="match status" value="1"/>
</dbReference>
<protein>
    <submittedName>
        <fullName evidence="4">GH25 family lysozyme</fullName>
    </submittedName>
</protein>
<reference evidence="4" key="1">
    <citation type="journal article" date="2023" name="Int. J. Syst. Evol. Microbiol.">
        <title>&lt;i&gt;Holtiella tumoricola&lt;/i&gt; gen. nov. sp. nov., isolated from a human clinical sample.</title>
        <authorList>
            <person name="Allen-Vercoe E."/>
            <person name="Daigneault M.C."/>
            <person name="Vancuren S.J."/>
            <person name="Cochrane K."/>
            <person name="O'Neal L.L."/>
            <person name="Sankaranarayanan K."/>
            <person name="Lawson P.A."/>
        </authorList>
    </citation>
    <scope>NUCLEOTIDE SEQUENCE</scope>
    <source>
        <strain evidence="4">CC70A</strain>
    </source>
</reference>
<dbReference type="EMBL" id="JAQIFT010000069">
    <property type="protein sequence ID" value="MDA3733994.1"/>
    <property type="molecule type" value="Genomic_DNA"/>
</dbReference>
<dbReference type="Proteomes" id="UP001169242">
    <property type="component" value="Unassembled WGS sequence"/>
</dbReference>
<organism evidence="4 5">
    <name type="scientific">Holtiella tumoricola</name>
    <dbReference type="NCBI Taxonomy" id="3018743"/>
    <lineage>
        <taxon>Bacteria</taxon>
        <taxon>Bacillati</taxon>
        <taxon>Bacillota</taxon>
        <taxon>Clostridia</taxon>
        <taxon>Lachnospirales</taxon>
        <taxon>Cellulosilyticaceae</taxon>
        <taxon>Holtiella</taxon>
    </lineage>
</organism>
<evidence type="ECO:0000256" key="1">
    <source>
        <dbReference type="ARBA" id="ARBA00010646"/>
    </source>
</evidence>